<protein>
    <submittedName>
        <fullName evidence="2">RhuM family protein</fullName>
    </submittedName>
</protein>
<organism evidence="2 3">
    <name type="scientific">Streptacidiphilus cavernicola</name>
    <dbReference type="NCBI Taxonomy" id="3342716"/>
    <lineage>
        <taxon>Bacteria</taxon>
        <taxon>Bacillati</taxon>
        <taxon>Actinomycetota</taxon>
        <taxon>Actinomycetes</taxon>
        <taxon>Kitasatosporales</taxon>
        <taxon>Streptomycetaceae</taxon>
        <taxon>Streptacidiphilus</taxon>
    </lineage>
</organism>
<feature type="compositionally biased region" description="Polar residues" evidence="1">
    <location>
        <begin position="1"/>
        <end position="13"/>
    </location>
</feature>
<reference evidence="2 3" key="1">
    <citation type="submission" date="2024-09" db="EMBL/GenBank/DDBJ databases">
        <authorList>
            <person name="Lee S.D."/>
        </authorList>
    </citation>
    <scope>NUCLEOTIDE SEQUENCE [LARGE SCALE GENOMIC DNA]</scope>
    <source>
        <strain evidence="2 3">N8-3</strain>
    </source>
</reference>
<dbReference type="EMBL" id="JBHFAB010000013">
    <property type="protein sequence ID" value="MFC1418602.1"/>
    <property type="molecule type" value="Genomic_DNA"/>
</dbReference>
<evidence type="ECO:0000313" key="2">
    <source>
        <dbReference type="EMBL" id="MFC1418602.1"/>
    </source>
</evidence>
<accession>A0ABV6VXV4</accession>
<comment type="caution">
    <text evidence="2">The sequence shown here is derived from an EMBL/GenBank/DDBJ whole genome shotgun (WGS) entry which is preliminary data.</text>
</comment>
<dbReference type="InterPro" id="IPR011204">
    <property type="entry name" value="Virulence_RhuM-like"/>
</dbReference>
<proteinExistence type="predicted"/>
<name>A0ABV6VXV4_9ACTN</name>
<dbReference type="Proteomes" id="UP001592531">
    <property type="component" value="Unassembled WGS sequence"/>
</dbReference>
<keyword evidence="3" id="KW-1185">Reference proteome</keyword>
<evidence type="ECO:0000313" key="3">
    <source>
        <dbReference type="Proteomes" id="UP001592531"/>
    </source>
</evidence>
<dbReference type="PANTHER" id="PTHR35810">
    <property type="entry name" value="CYTOPLASMIC PROTEIN-RELATED"/>
    <property type="match status" value="1"/>
</dbReference>
<feature type="region of interest" description="Disordered" evidence="1">
    <location>
        <begin position="1"/>
        <end position="22"/>
    </location>
</feature>
<dbReference type="Pfam" id="PF13310">
    <property type="entry name" value="Virulence_RhuM"/>
    <property type="match status" value="1"/>
</dbReference>
<dbReference type="PANTHER" id="PTHR35810:SF1">
    <property type="entry name" value="CYTOPLASMIC PROTEIN"/>
    <property type="match status" value="1"/>
</dbReference>
<dbReference type="RefSeq" id="WP_380537398.1">
    <property type="nucleotide sequence ID" value="NZ_JBHFAB010000013.1"/>
</dbReference>
<sequence>MSTSDLSLPTQHSGRGRSPFETIRRTDEYGREFWSARELMPFMGYGRWQHFEPAIARAQAAARNVSDRSAVFTEVRENPSGQGGRPPKDFHLSRGAAYYVALNGDPTKPEVAAAQAYFVHSTRRAELDDLVQSDINDTALARAREKIDYQTFRDTIASIATDYEPSSRNSSQFFAVIQNKLYIQVTGSVASDLRGLRQLETWPGRAEGKPEPGERAACRNIAKNYLTSSELGKINRLVAILTLMAEEIVEDNVSLTLAQWEQIVDTELALRTRRLTAA</sequence>
<evidence type="ECO:0000256" key="1">
    <source>
        <dbReference type="SAM" id="MobiDB-lite"/>
    </source>
</evidence>
<gene>
    <name evidence="2" type="primary">rhuM</name>
    <name evidence="2" type="ORF">ACEZDE_18485</name>
</gene>